<gene>
    <name evidence="2" type="ORF">IE4872_PB00147</name>
</gene>
<evidence type="ECO:0000313" key="3">
    <source>
        <dbReference type="Proteomes" id="UP000184749"/>
    </source>
</evidence>
<dbReference type="AlphaFoldDB" id="A0A1L5NQ42"/>
<keyword evidence="2" id="KW-0614">Plasmid</keyword>
<geneLocation type="plasmid" evidence="3">
    <name>prgalie4872a 2</name>
</geneLocation>
<evidence type="ECO:0000313" key="2">
    <source>
        <dbReference type="EMBL" id="APO70017.1"/>
    </source>
</evidence>
<feature type="region of interest" description="Disordered" evidence="1">
    <location>
        <begin position="14"/>
        <end position="56"/>
    </location>
</feature>
<reference evidence="2 3" key="1">
    <citation type="submission" date="2016-09" db="EMBL/GenBank/DDBJ databases">
        <title>The complete genome sequences of Rhizobium gallicum, symbiovars gallicum and phaseoli, symbionts associated to common bean (Phaseolus vulgaris).</title>
        <authorList>
            <person name="Bustos P."/>
            <person name="Santamaria R.I."/>
            <person name="Perez-Carrascal O.M."/>
            <person name="Juarez S."/>
            <person name="Lozano L."/>
            <person name="Martinez-Flores I."/>
            <person name="Martinez-Romero E."/>
            <person name="Cevallos M."/>
            <person name="Romero D."/>
            <person name="Davila G."/>
            <person name="Gonzalez V."/>
        </authorList>
    </citation>
    <scope>NUCLEOTIDE SEQUENCE [LARGE SCALE GENOMIC DNA]</scope>
    <source>
        <strain evidence="2 3">IE4872</strain>
        <plasmid evidence="3">prgalie4872a 2</plasmid>
    </source>
</reference>
<protein>
    <submittedName>
        <fullName evidence="2">Uncharacterized protein</fullName>
    </submittedName>
</protein>
<evidence type="ECO:0000256" key="1">
    <source>
        <dbReference type="SAM" id="MobiDB-lite"/>
    </source>
</evidence>
<accession>A0A1L5NQ42</accession>
<feature type="compositionally biased region" description="Basic and acidic residues" evidence="1">
    <location>
        <begin position="21"/>
        <end position="46"/>
    </location>
</feature>
<proteinExistence type="predicted"/>
<name>A0A1L5NQ42_9HYPH</name>
<dbReference type="EMBL" id="CP017103">
    <property type="protein sequence ID" value="APO70017.1"/>
    <property type="molecule type" value="Genomic_DNA"/>
</dbReference>
<sequence length="136" mass="15104">MKWRAARRNFVVPRGMGAPRSGEESFARPLREDDRGEAGFRSDMPHRARKGRALAQGQRNMAIAAARRLPAGSLQRWTCRPVHMSKSDVREQPNEGVALAVLRAIVVLANRRLEDLCVSSQSRSSSKSNLPEAQAD</sequence>
<organism evidence="2 3">
    <name type="scientific">Rhizobium gallicum</name>
    <dbReference type="NCBI Taxonomy" id="56730"/>
    <lineage>
        <taxon>Bacteria</taxon>
        <taxon>Pseudomonadati</taxon>
        <taxon>Pseudomonadota</taxon>
        <taxon>Alphaproteobacteria</taxon>
        <taxon>Hyphomicrobiales</taxon>
        <taxon>Rhizobiaceae</taxon>
        <taxon>Rhizobium/Agrobacterium group</taxon>
        <taxon>Rhizobium</taxon>
    </lineage>
</organism>
<dbReference type="Proteomes" id="UP000184749">
    <property type="component" value="Plasmid pRgalIE4872a"/>
</dbReference>